<feature type="chain" id="PRO_5047401031" description="Lipocalin-like domain-containing protein" evidence="1">
    <location>
        <begin position="19"/>
        <end position="193"/>
    </location>
</feature>
<evidence type="ECO:0000313" key="2">
    <source>
        <dbReference type="EMBL" id="GKY86255.1"/>
    </source>
</evidence>
<evidence type="ECO:0008006" key="4">
    <source>
        <dbReference type="Google" id="ProtNLM"/>
    </source>
</evidence>
<organism evidence="2 3">
    <name type="scientific">Sinisalibacter aestuarii</name>
    <dbReference type="NCBI Taxonomy" id="2949426"/>
    <lineage>
        <taxon>Bacteria</taxon>
        <taxon>Pseudomonadati</taxon>
        <taxon>Pseudomonadota</taxon>
        <taxon>Alphaproteobacteria</taxon>
        <taxon>Rhodobacterales</taxon>
        <taxon>Roseobacteraceae</taxon>
        <taxon>Sinisalibacter</taxon>
    </lineage>
</organism>
<proteinExistence type="predicted"/>
<keyword evidence="1" id="KW-0732">Signal</keyword>
<gene>
    <name evidence="2" type="ORF">STA1M1_01240</name>
</gene>
<protein>
    <recommendedName>
        <fullName evidence="4">Lipocalin-like domain-containing protein</fullName>
    </recommendedName>
</protein>
<reference evidence="2" key="1">
    <citation type="journal article" date="2023" name="Int. J. Syst. Evol. Microbiol.">
        <title>Sinisalibacter aestuarii sp. nov., isolated from estuarine sediment of the Arakawa River.</title>
        <authorList>
            <person name="Arafat S.T."/>
            <person name="Hirano S."/>
            <person name="Sato A."/>
            <person name="Takeuchi K."/>
            <person name="Yasuda T."/>
            <person name="Terahara T."/>
            <person name="Hamada M."/>
            <person name="Kobayashi T."/>
        </authorList>
    </citation>
    <scope>NUCLEOTIDE SEQUENCE</scope>
    <source>
        <strain evidence="2">B-399</strain>
    </source>
</reference>
<keyword evidence="3" id="KW-1185">Reference proteome</keyword>
<comment type="caution">
    <text evidence="2">The sequence shown here is derived from an EMBL/GenBank/DDBJ whole genome shotgun (WGS) entry which is preliminary data.</text>
</comment>
<evidence type="ECO:0000313" key="3">
    <source>
        <dbReference type="Proteomes" id="UP001144205"/>
    </source>
</evidence>
<feature type="signal peptide" evidence="1">
    <location>
        <begin position="1"/>
        <end position="18"/>
    </location>
</feature>
<accession>A0ABQ5LMK3</accession>
<sequence length="193" mass="20562">MRRIVSALSLALILPLAACFDADLSISFIDDNTAEGTMVMTATPEFYAMASSGTEPFCEDVEATLEDGSHTCTETFSGTIDEILNDPDMAEGMTIARNDDGTLFVAFDLGDMTQDVAPPEEAGAEADQMKEMMKAAFMGHFITVNVSGAEIIETNGTVSEDGATATFTIPLETLLADHNDMPEAFEVLLRPGA</sequence>
<dbReference type="RefSeq" id="WP_281840223.1">
    <property type="nucleotide sequence ID" value="NZ_BROH01000001.1"/>
</dbReference>
<dbReference type="Proteomes" id="UP001144205">
    <property type="component" value="Unassembled WGS sequence"/>
</dbReference>
<name>A0ABQ5LMK3_9RHOB</name>
<dbReference type="EMBL" id="BROH01000001">
    <property type="protein sequence ID" value="GKY86255.1"/>
    <property type="molecule type" value="Genomic_DNA"/>
</dbReference>
<evidence type="ECO:0000256" key="1">
    <source>
        <dbReference type="SAM" id="SignalP"/>
    </source>
</evidence>